<dbReference type="NCBIfam" id="NF005743">
    <property type="entry name" value="PRK07567.1"/>
    <property type="match status" value="1"/>
</dbReference>
<name>A0A7X6HFZ7_9MICC</name>
<dbReference type="GO" id="GO:0005829">
    <property type="term" value="C:cytosol"/>
    <property type="evidence" value="ECO:0007669"/>
    <property type="project" value="TreeGrafter"/>
</dbReference>
<dbReference type="Proteomes" id="UP000544090">
    <property type="component" value="Unassembled WGS sequence"/>
</dbReference>
<dbReference type="Gene3D" id="3.40.50.880">
    <property type="match status" value="1"/>
</dbReference>
<proteinExistence type="predicted"/>
<reference evidence="2 3" key="1">
    <citation type="submission" date="2020-04" db="EMBL/GenBank/DDBJ databases">
        <title>Arthrobacter sp. nov.</title>
        <authorList>
            <person name="Liu S."/>
        </authorList>
    </citation>
    <scope>NUCLEOTIDE SEQUENCE [LARGE SCALE GENOMIC DNA]</scope>
    <source>
        <strain evidence="2 3">E918</strain>
    </source>
</reference>
<keyword evidence="2" id="KW-0315">Glutamine amidotransferase</keyword>
<evidence type="ECO:0000259" key="1">
    <source>
        <dbReference type="Pfam" id="PF00117"/>
    </source>
</evidence>
<dbReference type="RefSeq" id="WP_168486756.1">
    <property type="nucleotide sequence ID" value="NZ_JAAZSQ010000011.1"/>
</dbReference>
<keyword evidence="2" id="KW-0808">Transferase</keyword>
<comment type="caution">
    <text evidence="2">The sequence shown here is derived from an EMBL/GenBank/DDBJ whole genome shotgun (WGS) entry which is preliminary data.</text>
</comment>
<feature type="domain" description="Glutamine amidotransferase" evidence="1">
    <location>
        <begin position="49"/>
        <end position="192"/>
    </location>
</feature>
<dbReference type="EMBL" id="JAAZSQ010000011">
    <property type="protein sequence ID" value="NKX55326.1"/>
    <property type="molecule type" value="Genomic_DNA"/>
</dbReference>
<dbReference type="CDD" id="cd01741">
    <property type="entry name" value="GATase1_1"/>
    <property type="match status" value="1"/>
</dbReference>
<dbReference type="InterPro" id="IPR017926">
    <property type="entry name" value="GATASE"/>
</dbReference>
<evidence type="ECO:0000313" key="3">
    <source>
        <dbReference type="Proteomes" id="UP000544090"/>
    </source>
</evidence>
<dbReference type="AlphaFoldDB" id="A0A7X6HFZ7"/>
<dbReference type="Pfam" id="PF00117">
    <property type="entry name" value="GATase"/>
    <property type="match status" value="1"/>
</dbReference>
<dbReference type="SUPFAM" id="SSF52317">
    <property type="entry name" value="Class I glutamine amidotransferase-like"/>
    <property type="match status" value="1"/>
</dbReference>
<dbReference type="InterPro" id="IPR044992">
    <property type="entry name" value="ChyE-like"/>
</dbReference>
<keyword evidence="3" id="KW-1185">Reference proteome</keyword>
<evidence type="ECO:0000313" key="2">
    <source>
        <dbReference type="EMBL" id="NKX55326.1"/>
    </source>
</evidence>
<organism evidence="2 3">
    <name type="scientific">Arthrobacter mobilis</name>
    <dbReference type="NCBI Taxonomy" id="2724944"/>
    <lineage>
        <taxon>Bacteria</taxon>
        <taxon>Bacillati</taxon>
        <taxon>Actinomycetota</taxon>
        <taxon>Actinomycetes</taxon>
        <taxon>Micrococcales</taxon>
        <taxon>Micrococcaceae</taxon>
        <taxon>Arthrobacter</taxon>
    </lineage>
</organism>
<accession>A0A7X6HFZ7</accession>
<sequence length="244" mass="26944">MKPFLFLSTRPEDPAADEEYAAVLRIGGLQPAELHRVRLEAAPMPETDLGYYSGIILGGSPFTSSDPPELKSPAQLRVEAELARLLDVVVEADFPFFGACYGVSTLGVHQGGSVDRRFGEPVGDVEIVLADGAARDPLLAGVPERFRAFVGHKEGCSRLPDGAELLAASASCPVQMFRIKRNLYATQFHPELDVEGLVTRIRIYRHAGYFPPEQAEEIITVVRRSKVTVPQQILRNFVDRYAWH</sequence>
<dbReference type="PROSITE" id="PS51273">
    <property type="entry name" value="GATASE_TYPE_1"/>
    <property type="match status" value="1"/>
</dbReference>
<dbReference type="GO" id="GO:0016740">
    <property type="term" value="F:transferase activity"/>
    <property type="evidence" value="ECO:0007669"/>
    <property type="project" value="UniProtKB-KW"/>
</dbReference>
<protein>
    <submittedName>
        <fullName evidence="2">Glutamine amidotransferase</fullName>
    </submittedName>
</protein>
<gene>
    <name evidence="2" type="ORF">HGG74_12385</name>
</gene>
<dbReference type="PANTHER" id="PTHR42695">
    <property type="entry name" value="GLUTAMINE AMIDOTRANSFERASE YLR126C-RELATED"/>
    <property type="match status" value="1"/>
</dbReference>
<dbReference type="InterPro" id="IPR029062">
    <property type="entry name" value="Class_I_gatase-like"/>
</dbReference>
<dbReference type="PANTHER" id="PTHR42695:SF5">
    <property type="entry name" value="GLUTAMINE AMIDOTRANSFERASE YLR126C-RELATED"/>
    <property type="match status" value="1"/>
</dbReference>